<keyword evidence="1" id="KW-0175">Coiled coil</keyword>
<gene>
    <name evidence="3" type="ORF">AOG54_00625</name>
</gene>
<comment type="caution">
    <text evidence="3">The sequence shown here is derived from an EMBL/GenBank/DDBJ whole genome shotgun (WGS) entry which is preliminary data.</text>
</comment>
<evidence type="ECO:0000256" key="2">
    <source>
        <dbReference type="SAM" id="MobiDB-lite"/>
    </source>
</evidence>
<dbReference type="AlphaFoldDB" id="A0A0Q1B4B4"/>
<evidence type="ECO:0000313" key="4">
    <source>
        <dbReference type="Proteomes" id="UP000050320"/>
    </source>
</evidence>
<evidence type="ECO:0000313" key="3">
    <source>
        <dbReference type="EMBL" id="KQB34765.1"/>
    </source>
</evidence>
<protein>
    <submittedName>
        <fullName evidence="3">Uncharacterized protein</fullName>
    </submittedName>
</protein>
<feature type="coiled-coil region" evidence="1">
    <location>
        <begin position="51"/>
        <end position="78"/>
    </location>
</feature>
<organism evidence="3 4">
    <name type="scientific">Acidiplasma aeolicum</name>
    <dbReference type="NCBI Taxonomy" id="507754"/>
    <lineage>
        <taxon>Archaea</taxon>
        <taxon>Methanobacteriati</taxon>
        <taxon>Thermoplasmatota</taxon>
        <taxon>Thermoplasmata</taxon>
        <taxon>Thermoplasmatales</taxon>
        <taxon>Ferroplasmaceae</taxon>
        <taxon>Acidiplasma</taxon>
    </lineage>
</organism>
<evidence type="ECO:0000256" key="1">
    <source>
        <dbReference type="SAM" id="Coils"/>
    </source>
</evidence>
<name>A0A0Q1B4B4_9ARCH</name>
<feature type="region of interest" description="Disordered" evidence="2">
    <location>
        <begin position="184"/>
        <end position="236"/>
    </location>
</feature>
<feature type="compositionally biased region" description="Basic and acidic residues" evidence="2">
    <location>
        <begin position="223"/>
        <end position="236"/>
    </location>
</feature>
<dbReference type="Proteomes" id="UP000050320">
    <property type="component" value="Unassembled WGS sequence"/>
</dbReference>
<feature type="compositionally biased region" description="Basic and acidic residues" evidence="2">
    <location>
        <begin position="190"/>
        <end position="201"/>
    </location>
</feature>
<reference evidence="3 4" key="1">
    <citation type="submission" date="2015-09" db="EMBL/GenBank/DDBJ databases">
        <title>Heavy metals and arsenic resistance mechanisms in polyextremophilic archaea of the family Ferroplasmaceae.</title>
        <authorList>
            <person name="Bulaev A.G."/>
            <person name="Kanygina A.V."/>
        </authorList>
    </citation>
    <scope>NUCLEOTIDE SEQUENCE [LARGE SCALE GENOMIC DNA]</scope>
    <source>
        <strain evidence="3 4">VT</strain>
    </source>
</reference>
<dbReference type="EMBL" id="LKBG01000220">
    <property type="protein sequence ID" value="KQB34765.1"/>
    <property type="molecule type" value="Genomic_DNA"/>
</dbReference>
<accession>A0A0Q1B4B4</accession>
<keyword evidence="4" id="KW-1185">Reference proteome</keyword>
<feature type="compositionally biased region" description="Polar residues" evidence="2">
    <location>
        <begin position="202"/>
        <end position="213"/>
    </location>
</feature>
<sequence>MKECWKNIGNIWHSNTKSLLKSIYLYIMVFKIGKSDEEKILEKRSKISMFKATVNRQIRQYEKILEKSREDAKLALRQNNMMKAKLFASFMNAIQTSINGLKDYSLLLESVDLNLMYSLTLKQTSSSIIQSSEALKSSELTPQQIADMSKSLNELTNAQERIQSTLVDQFDQIKDAVEQTANISTANPEKILESLSREMSQKSDSMSNTEMSGSESSKEDEELNKLLKEMQDNPEK</sequence>
<proteinExistence type="predicted"/>